<proteinExistence type="predicted"/>
<dbReference type="EMBL" id="UINC01002859">
    <property type="protein sequence ID" value="SVA01006.1"/>
    <property type="molecule type" value="Genomic_DNA"/>
</dbReference>
<keyword evidence="1" id="KW-0472">Membrane</keyword>
<keyword evidence="1" id="KW-0812">Transmembrane</keyword>
<keyword evidence="1" id="KW-1133">Transmembrane helix</keyword>
<protein>
    <submittedName>
        <fullName evidence="2">Uncharacterized protein</fullName>
    </submittedName>
</protein>
<gene>
    <name evidence="2" type="ORF">METZ01_LOCUS53860</name>
</gene>
<accession>A0A381SAE4</accession>
<sequence length="366" mass="36606">MFRTKTLIIITALMVSFLIPTVVFAESDAVTYGTAVVTNDQAVNDSLVVSMSGVAPPAEGSAYNAVLVSSDGTKSLDLGELSVVQPVIQGVIQATGNINFVYDSTSAGYDGQDLLVSYSRIKLTNGSGGSTAYSDNVPVNAAVYINNAMADINSIDAHLAAAIASAFSAQSSSDIDEVKTEIASAVADASTISGLADGLGANVTAAAAEDAEDSNLAEGAAGVIASAANISSWVNAAKATADNDIASQTSASVANIFAGKIFNELSAARNGWDANTDGSISSSTGEGGVAQARASAQQMATLTLEAKDLPGSKIATVAGAGGGGSVLGLGLPSVGEKIIRDLMLLSCLLGIAMVGVGSVILLRNRT</sequence>
<feature type="transmembrane region" description="Helical" evidence="1">
    <location>
        <begin position="342"/>
        <end position="362"/>
    </location>
</feature>
<organism evidence="2">
    <name type="scientific">marine metagenome</name>
    <dbReference type="NCBI Taxonomy" id="408172"/>
    <lineage>
        <taxon>unclassified sequences</taxon>
        <taxon>metagenomes</taxon>
        <taxon>ecological metagenomes</taxon>
    </lineage>
</organism>
<evidence type="ECO:0000256" key="1">
    <source>
        <dbReference type="SAM" id="Phobius"/>
    </source>
</evidence>
<evidence type="ECO:0000313" key="2">
    <source>
        <dbReference type="EMBL" id="SVA01006.1"/>
    </source>
</evidence>
<name>A0A381SAE4_9ZZZZ</name>
<dbReference type="AlphaFoldDB" id="A0A381SAE4"/>
<reference evidence="2" key="1">
    <citation type="submission" date="2018-05" db="EMBL/GenBank/DDBJ databases">
        <authorList>
            <person name="Lanie J.A."/>
            <person name="Ng W.-L."/>
            <person name="Kazmierczak K.M."/>
            <person name="Andrzejewski T.M."/>
            <person name="Davidsen T.M."/>
            <person name="Wayne K.J."/>
            <person name="Tettelin H."/>
            <person name="Glass J.I."/>
            <person name="Rusch D."/>
            <person name="Podicherti R."/>
            <person name="Tsui H.-C.T."/>
            <person name="Winkler M.E."/>
        </authorList>
    </citation>
    <scope>NUCLEOTIDE SEQUENCE</scope>
</reference>